<evidence type="ECO:0000313" key="2">
    <source>
        <dbReference type="Proteomes" id="UP000026961"/>
    </source>
</evidence>
<proteinExistence type="predicted"/>
<reference evidence="1" key="2">
    <citation type="submission" date="2018-05" db="EMBL/GenBank/DDBJ databases">
        <title>OgluRS3 (Oryza glumaepatula Reference Sequence Version 3).</title>
        <authorList>
            <person name="Zhang J."/>
            <person name="Kudrna D."/>
            <person name="Lee S."/>
            <person name="Talag J."/>
            <person name="Welchert J."/>
            <person name="Wing R.A."/>
        </authorList>
    </citation>
    <scope>NUCLEOTIDE SEQUENCE [LARGE SCALE GENOMIC DNA]</scope>
</reference>
<dbReference type="EnsemblPlants" id="OGLUM04G19340.1">
    <property type="protein sequence ID" value="OGLUM04G19340.1"/>
    <property type="gene ID" value="OGLUM04G19340"/>
</dbReference>
<accession>A0A0D9ZND3</accession>
<sequence>MLRLAAEEEIERETRTGMAPTWVGKAARLGGAAGDGDSAAAAVLVPSRAGAALPTICNG</sequence>
<protein>
    <submittedName>
        <fullName evidence="1">Uncharacterized protein</fullName>
    </submittedName>
</protein>
<evidence type="ECO:0000313" key="1">
    <source>
        <dbReference type="EnsemblPlants" id="OGLUM04G19340.1"/>
    </source>
</evidence>
<dbReference type="AlphaFoldDB" id="A0A0D9ZND3"/>
<name>A0A0D9ZND3_9ORYZ</name>
<dbReference type="HOGENOM" id="CLU_2964641_0_0_1"/>
<organism evidence="1">
    <name type="scientific">Oryza glumipatula</name>
    <dbReference type="NCBI Taxonomy" id="40148"/>
    <lineage>
        <taxon>Eukaryota</taxon>
        <taxon>Viridiplantae</taxon>
        <taxon>Streptophyta</taxon>
        <taxon>Embryophyta</taxon>
        <taxon>Tracheophyta</taxon>
        <taxon>Spermatophyta</taxon>
        <taxon>Magnoliopsida</taxon>
        <taxon>Liliopsida</taxon>
        <taxon>Poales</taxon>
        <taxon>Poaceae</taxon>
        <taxon>BOP clade</taxon>
        <taxon>Oryzoideae</taxon>
        <taxon>Oryzeae</taxon>
        <taxon>Oryzinae</taxon>
        <taxon>Oryza</taxon>
    </lineage>
</organism>
<dbReference type="Gramene" id="OGLUM04G19340.1">
    <property type="protein sequence ID" value="OGLUM04G19340.1"/>
    <property type="gene ID" value="OGLUM04G19340"/>
</dbReference>
<keyword evidence="2" id="KW-1185">Reference proteome</keyword>
<reference evidence="1" key="1">
    <citation type="submission" date="2015-04" db="UniProtKB">
        <authorList>
            <consortium name="EnsemblPlants"/>
        </authorList>
    </citation>
    <scope>IDENTIFICATION</scope>
</reference>
<dbReference type="Proteomes" id="UP000026961">
    <property type="component" value="Chromosome 4"/>
</dbReference>